<feature type="non-terminal residue" evidence="6">
    <location>
        <position position="1"/>
    </location>
</feature>
<feature type="transmembrane region" description="Helical" evidence="5">
    <location>
        <begin position="171"/>
        <end position="188"/>
    </location>
</feature>
<feature type="transmembrane region" description="Helical" evidence="5">
    <location>
        <begin position="117"/>
        <end position="139"/>
    </location>
</feature>
<protein>
    <submittedName>
        <fullName evidence="6">DASS family sodium-coupled anion symporter</fullName>
    </submittedName>
</protein>
<comment type="subcellular location">
    <subcellularLocation>
        <location evidence="1">Membrane</location>
        <topology evidence="1">Multi-pass membrane protein</topology>
    </subcellularLocation>
</comment>
<feature type="transmembrane region" description="Helical" evidence="5">
    <location>
        <begin position="279"/>
        <end position="300"/>
    </location>
</feature>
<feature type="transmembrane region" description="Helical" evidence="5">
    <location>
        <begin position="312"/>
        <end position="331"/>
    </location>
</feature>
<feature type="transmembrane region" description="Helical" evidence="5">
    <location>
        <begin position="371"/>
        <end position="395"/>
    </location>
</feature>
<feature type="transmembrane region" description="Helical" evidence="5">
    <location>
        <begin position="15"/>
        <end position="37"/>
    </location>
</feature>
<dbReference type="Pfam" id="PF00939">
    <property type="entry name" value="Na_sulph_symp"/>
    <property type="match status" value="1"/>
</dbReference>
<evidence type="ECO:0000256" key="3">
    <source>
        <dbReference type="ARBA" id="ARBA00022989"/>
    </source>
</evidence>
<comment type="caution">
    <text evidence="6">The sequence shown here is derived from an EMBL/GenBank/DDBJ whole genome shotgun (WGS) entry which is preliminary data.</text>
</comment>
<feature type="transmembrane region" description="Helical" evidence="5">
    <location>
        <begin position="249"/>
        <end position="267"/>
    </location>
</feature>
<keyword evidence="2 5" id="KW-0812">Transmembrane</keyword>
<dbReference type="GO" id="GO:1905039">
    <property type="term" value="P:carboxylic acid transmembrane transport"/>
    <property type="evidence" value="ECO:0007669"/>
    <property type="project" value="UniProtKB-ARBA"/>
</dbReference>
<organism evidence="6">
    <name type="scientific">candidate division WOR-3 bacterium</name>
    <dbReference type="NCBI Taxonomy" id="2052148"/>
    <lineage>
        <taxon>Bacteria</taxon>
        <taxon>Bacteria division WOR-3</taxon>
    </lineage>
</organism>
<dbReference type="PANTHER" id="PTHR10283">
    <property type="entry name" value="SOLUTE CARRIER FAMILY 13 MEMBER"/>
    <property type="match status" value="1"/>
</dbReference>
<dbReference type="AlphaFoldDB" id="A0A7C1B9T3"/>
<dbReference type="GO" id="GO:0008514">
    <property type="term" value="F:organic anion transmembrane transporter activity"/>
    <property type="evidence" value="ECO:0007669"/>
    <property type="project" value="UniProtKB-ARBA"/>
</dbReference>
<dbReference type="InterPro" id="IPR001898">
    <property type="entry name" value="SLC13A/DASS"/>
</dbReference>
<evidence type="ECO:0000256" key="1">
    <source>
        <dbReference type="ARBA" id="ARBA00004141"/>
    </source>
</evidence>
<dbReference type="Proteomes" id="UP000885931">
    <property type="component" value="Unassembled WGS sequence"/>
</dbReference>
<keyword evidence="3 5" id="KW-1133">Transmembrane helix</keyword>
<gene>
    <name evidence="6" type="ORF">ENG67_01845</name>
</gene>
<feature type="transmembrane region" description="Helical" evidence="5">
    <location>
        <begin position="337"/>
        <end position="359"/>
    </location>
</feature>
<dbReference type="EMBL" id="DRBW01000069">
    <property type="protein sequence ID" value="HDM89931.1"/>
    <property type="molecule type" value="Genomic_DNA"/>
</dbReference>
<dbReference type="PANTHER" id="PTHR10283:SF82">
    <property type="entry name" value="SOLUTE CARRIER FAMILY 13 MEMBER 2"/>
    <property type="match status" value="1"/>
</dbReference>
<keyword evidence="4 5" id="KW-0472">Membrane</keyword>
<feature type="transmembrane region" description="Helical" evidence="5">
    <location>
        <begin position="75"/>
        <end position="97"/>
    </location>
</feature>
<feature type="transmembrane region" description="Helical" evidence="5">
    <location>
        <begin position="43"/>
        <end position="63"/>
    </location>
</feature>
<evidence type="ECO:0000256" key="4">
    <source>
        <dbReference type="ARBA" id="ARBA00023136"/>
    </source>
</evidence>
<evidence type="ECO:0000256" key="2">
    <source>
        <dbReference type="ARBA" id="ARBA00022692"/>
    </source>
</evidence>
<name>A0A7C1B9T3_UNCW3</name>
<reference evidence="6" key="1">
    <citation type="journal article" date="2020" name="mSystems">
        <title>Genome- and Community-Level Interaction Insights into Carbon Utilization and Element Cycling Functions of Hydrothermarchaeota in Hydrothermal Sediment.</title>
        <authorList>
            <person name="Zhou Z."/>
            <person name="Liu Y."/>
            <person name="Xu W."/>
            <person name="Pan J."/>
            <person name="Luo Z.H."/>
            <person name="Li M."/>
        </authorList>
    </citation>
    <scope>NUCLEOTIDE SEQUENCE [LARGE SCALE GENOMIC DNA]</scope>
    <source>
        <strain evidence="6">HyVt-237</strain>
    </source>
</reference>
<proteinExistence type="predicted"/>
<dbReference type="NCBIfam" id="TIGR00785">
    <property type="entry name" value="dass"/>
    <property type="match status" value="1"/>
</dbReference>
<dbReference type="GO" id="GO:0005886">
    <property type="term" value="C:plasma membrane"/>
    <property type="evidence" value="ECO:0007669"/>
    <property type="project" value="TreeGrafter"/>
</dbReference>
<accession>A0A7C1B9T3</accession>
<evidence type="ECO:0000313" key="6">
    <source>
        <dbReference type="EMBL" id="HDM89931.1"/>
    </source>
</evidence>
<sequence>FIARAMEKHNLHRRIALRIALIIGTSRRKLILGFMAATAFLSMWISNTATTMMMFPIALAVISQLNVERDRFKTAMMLSIAYAASLGGIATLVGTPPNIVFAGQMKTLFPDAPEITFTRWILVGLPLTLVFLPLAWLYLTRVAFKVSKAPIARGKDYLRELLAEMGPMRRGERITFTVFLLVAFLWIFRKNLTIGGFTLPGWSNLLGISKYVNDSTVAIFGALLLFVIPTDWSKYEFALDWDTALRIPWGIILLFGGGFALASAFKVSGLSEWIGYKLAVLKGAPHPVLVIATATLLTFLTELTSNTATATLMMPILAAVARGLGVHPLLLMIPATFSVSCAFMLPVATPPNAIIYGSGYVKISDMARTGLIMNFTGIILITLLTYALAIPVFHITPTQLPPWMP</sequence>
<evidence type="ECO:0000256" key="5">
    <source>
        <dbReference type="SAM" id="Phobius"/>
    </source>
</evidence>
<feature type="transmembrane region" description="Helical" evidence="5">
    <location>
        <begin position="208"/>
        <end position="228"/>
    </location>
</feature>